<gene>
    <name evidence="1" type="ORF">SAMN04488042_101489</name>
</gene>
<reference evidence="1 2" key="1">
    <citation type="submission" date="2016-10" db="EMBL/GenBank/DDBJ databases">
        <authorList>
            <person name="de Groot N.N."/>
        </authorList>
    </citation>
    <scope>NUCLEOTIDE SEQUENCE [LARGE SCALE GENOMIC DNA]</scope>
    <source>
        <strain evidence="1 2">DSM 15283</strain>
    </source>
</reference>
<keyword evidence="2" id="KW-1185">Reference proteome</keyword>
<organism evidence="1 2">
    <name type="scientific">Shimia aestuarii</name>
    <dbReference type="NCBI Taxonomy" id="254406"/>
    <lineage>
        <taxon>Bacteria</taxon>
        <taxon>Pseudomonadati</taxon>
        <taxon>Pseudomonadota</taxon>
        <taxon>Alphaproteobacteria</taxon>
        <taxon>Rhodobacterales</taxon>
        <taxon>Roseobacteraceae</taxon>
    </lineage>
</organism>
<protein>
    <submittedName>
        <fullName evidence="1">Uncharacterized protein</fullName>
    </submittedName>
</protein>
<dbReference type="Proteomes" id="UP000199144">
    <property type="component" value="Unassembled WGS sequence"/>
</dbReference>
<dbReference type="EMBL" id="FOTQ01000001">
    <property type="protein sequence ID" value="SFL50661.1"/>
    <property type="molecule type" value="Genomic_DNA"/>
</dbReference>
<proteinExistence type="predicted"/>
<dbReference type="RefSeq" id="WP_131814312.1">
    <property type="nucleotide sequence ID" value="NZ_FOTQ01000001.1"/>
</dbReference>
<sequence>MAFWKRQTIAPRDPEIVLSDIRQKILSGRKLHVDQLTAEELAAVGKLIAQGTARFGSAACHPVVEARLR</sequence>
<evidence type="ECO:0000313" key="2">
    <source>
        <dbReference type="Proteomes" id="UP000199144"/>
    </source>
</evidence>
<dbReference type="AlphaFoldDB" id="A0A1I4IA73"/>
<dbReference type="STRING" id="254406.SAMN04488042_101489"/>
<name>A0A1I4IA73_9RHOB</name>
<evidence type="ECO:0000313" key="1">
    <source>
        <dbReference type="EMBL" id="SFL50661.1"/>
    </source>
</evidence>
<accession>A0A1I4IA73</accession>